<dbReference type="AlphaFoldDB" id="A0A9D1SHP1"/>
<protein>
    <submittedName>
        <fullName evidence="2">Uncharacterized protein</fullName>
    </submittedName>
</protein>
<evidence type="ECO:0000256" key="1">
    <source>
        <dbReference type="SAM" id="Phobius"/>
    </source>
</evidence>
<feature type="transmembrane region" description="Helical" evidence="1">
    <location>
        <begin position="12"/>
        <end position="32"/>
    </location>
</feature>
<dbReference type="EMBL" id="DVNF01000121">
    <property type="protein sequence ID" value="HIU60546.1"/>
    <property type="molecule type" value="Genomic_DNA"/>
</dbReference>
<dbReference type="Proteomes" id="UP000824094">
    <property type="component" value="Unassembled WGS sequence"/>
</dbReference>
<gene>
    <name evidence="2" type="ORF">IAB05_04065</name>
</gene>
<reference evidence="2" key="2">
    <citation type="journal article" date="2021" name="PeerJ">
        <title>Extensive microbial diversity within the chicken gut microbiome revealed by metagenomics and culture.</title>
        <authorList>
            <person name="Gilroy R."/>
            <person name="Ravi A."/>
            <person name="Getino M."/>
            <person name="Pursley I."/>
            <person name="Horton D.L."/>
            <person name="Alikhan N.F."/>
            <person name="Baker D."/>
            <person name="Gharbi K."/>
            <person name="Hall N."/>
            <person name="Watson M."/>
            <person name="Adriaenssens E.M."/>
            <person name="Foster-Nyarko E."/>
            <person name="Jarju S."/>
            <person name="Secka A."/>
            <person name="Antonio M."/>
            <person name="Oren A."/>
            <person name="Chaudhuri R.R."/>
            <person name="La Ragione R."/>
            <person name="Hildebrand F."/>
            <person name="Pallen M.J."/>
        </authorList>
    </citation>
    <scope>NUCLEOTIDE SEQUENCE</scope>
    <source>
        <strain evidence="2">18911</strain>
    </source>
</reference>
<reference evidence="2" key="1">
    <citation type="submission" date="2020-10" db="EMBL/GenBank/DDBJ databases">
        <authorList>
            <person name="Gilroy R."/>
        </authorList>
    </citation>
    <scope>NUCLEOTIDE SEQUENCE</scope>
    <source>
        <strain evidence="2">18911</strain>
    </source>
</reference>
<evidence type="ECO:0000313" key="3">
    <source>
        <dbReference type="Proteomes" id="UP000824094"/>
    </source>
</evidence>
<evidence type="ECO:0000313" key="2">
    <source>
        <dbReference type="EMBL" id="HIU60546.1"/>
    </source>
</evidence>
<feature type="transmembrane region" description="Helical" evidence="1">
    <location>
        <begin position="517"/>
        <end position="540"/>
    </location>
</feature>
<accession>A0A9D1SHP1</accession>
<sequence length="560" mass="62226">MVKTRRKITALRILQVLFYALGFPLFVHLVILASSSYRDSNFVAGEILTSPVFYAAVLWAIVVLAQLLFRAICRKNRMTRTVLVALVALVVTVGPIMYCDFILKGKYNELYDAAVADGIDAPRYEQAITDYDEYIAATNDEIQQFIDVFNLETFASRNYNKGGNTDATTAGTETSDPPYNDVPYTIPVNYVEEEDAYYSPNGMYVDGFRFGYYAAKKVLTDYYTNKLAYEAEGNDIDAALLAAIRELETNPSSDWNKYKNGASESSFAMEGFKYIYSQDEYDAAYGENGTANKYFLTKERMEEILVEVLKVLKGPELEALLNNQTISSLLPLLTPFIGIDVKEALQSILGQLDPDSSVSLVDQLLVILNSSLNELGLGGLGNLIEGIDPDQPLAEMVFGLLGMPLEGELTWETLQELLASSALSVYISPSTYPVYYFIEDAGLRDYAYAKYYATVHGAKLGSVLVDTAPDADGTQYVGKITMSSSGTISPYTGESLLQLFKKWDFDEQVQKEFYSFFILRSVLVKTAAAIVFTLAAAYFFTAQIDKQYAKLALRPEGGQR</sequence>
<feature type="transmembrane region" description="Helical" evidence="1">
    <location>
        <begin position="52"/>
        <end position="69"/>
    </location>
</feature>
<proteinExistence type="predicted"/>
<keyword evidence="1" id="KW-0472">Membrane</keyword>
<organism evidence="2 3">
    <name type="scientific">Candidatus Stercoripulliclostridium merdigallinarum</name>
    <dbReference type="NCBI Taxonomy" id="2840951"/>
    <lineage>
        <taxon>Bacteria</taxon>
        <taxon>Bacillati</taxon>
        <taxon>Bacillota</taxon>
        <taxon>Clostridia</taxon>
        <taxon>Eubacteriales</taxon>
        <taxon>Candidatus Stercoripulliclostridium</taxon>
    </lineage>
</organism>
<keyword evidence="1" id="KW-0812">Transmembrane</keyword>
<feature type="transmembrane region" description="Helical" evidence="1">
    <location>
        <begin position="81"/>
        <end position="98"/>
    </location>
</feature>
<keyword evidence="1" id="KW-1133">Transmembrane helix</keyword>
<comment type="caution">
    <text evidence="2">The sequence shown here is derived from an EMBL/GenBank/DDBJ whole genome shotgun (WGS) entry which is preliminary data.</text>
</comment>
<name>A0A9D1SHP1_9FIRM</name>